<protein>
    <submittedName>
        <fullName evidence="1">Uncharacterized protein</fullName>
    </submittedName>
</protein>
<accession>A0A1W1UIC5</accession>
<dbReference type="Proteomes" id="UP000192266">
    <property type="component" value="Unassembled WGS sequence"/>
</dbReference>
<gene>
    <name evidence="1" type="ORF">SAMN00120144_4212</name>
</gene>
<name>A0A1W1UIC5_9BACT</name>
<dbReference type="EMBL" id="FWWW01000025">
    <property type="protein sequence ID" value="SMB80865.1"/>
    <property type="molecule type" value="Genomic_DNA"/>
</dbReference>
<evidence type="ECO:0000313" key="2">
    <source>
        <dbReference type="Proteomes" id="UP000192266"/>
    </source>
</evidence>
<proteinExistence type="predicted"/>
<evidence type="ECO:0000313" key="1">
    <source>
        <dbReference type="EMBL" id="SMB80865.1"/>
    </source>
</evidence>
<organism evidence="1 2">
    <name type="scientific">Hymenobacter roseosalivarius DSM 11622</name>
    <dbReference type="NCBI Taxonomy" id="645990"/>
    <lineage>
        <taxon>Bacteria</taxon>
        <taxon>Pseudomonadati</taxon>
        <taxon>Bacteroidota</taxon>
        <taxon>Cytophagia</taxon>
        <taxon>Cytophagales</taxon>
        <taxon>Hymenobacteraceae</taxon>
        <taxon>Hymenobacter</taxon>
    </lineage>
</organism>
<dbReference type="STRING" id="645990.SAMN00120144_4212"/>
<reference evidence="1 2" key="1">
    <citation type="submission" date="2017-04" db="EMBL/GenBank/DDBJ databases">
        <authorList>
            <person name="Afonso C.L."/>
            <person name="Miller P.J."/>
            <person name="Scott M.A."/>
            <person name="Spackman E."/>
            <person name="Goraichik I."/>
            <person name="Dimitrov K.M."/>
            <person name="Suarez D.L."/>
            <person name="Swayne D.E."/>
        </authorList>
    </citation>
    <scope>NUCLEOTIDE SEQUENCE [LARGE SCALE GENOMIC DNA]</scope>
    <source>
        <strain evidence="1 2">DSM 11622</strain>
    </source>
</reference>
<sequence>MMQVEEKERSIDVKDLQTEYDRVKREIDREAQRY</sequence>
<dbReference type="AlphaFoldDB" id="A0A1W1UIC5"/>
<keyword evidence="2" id="KW-1185">Reference proteome</keyword>